<organism evidence="2 3">
    <name type="scientific">Chitinophaga filiformis</name>
    <name type="common">Myxococcus filiformis</name>
    <name type="synonym">Flexibacter filiformis</name>
    <dbReference type="NCBI Taxonomy" id="104663"/>
    <lineage>
        <taxon>Bacteria</taxon>
        <taxon>Pseudomonadati</taxon>
        <taxon>Bacteroidota</taxon>
        <taxon>Chitinophagia</taxon>
        <taxon>Chitinophagales</taxon>
        <taxon>Chitinophagaceae</taxon>
        <taxon>Chitinophaga</taxon>
    </lineage>
</organism>
<feature type="signal peptide" evidence="1">
    <location>
        <begin position="1"/>
        <end position="21"/>
    </location>
</feature>
<accession>A0A1G8C320</accession>
<evidence type="ECO:0008006" key="4">
    <source>
        <dbReference type="Google" id="ProtNLM"/>
    </source>
</evidence>
<protein>
    <recommendedName>
        <fullName evidence="4">DUF4595 domain-containing protein</fullName>
    </recommendedName>
</protein>
<dbReference type="AlphaFoldDB" id="A0A1G8C320"/>
<keyword evidence="1" id="KW-0732">Signal</keyword>
<name>A0A1G8C320_CHIFI</name>
<dbReference type="EMBL" id="FNBN01000012">
    <property type="protein sequence ID" value="SDH39775.1"/>
    <property type="molecule type" value="Genomic_DNA"/>
</dbReference>
<evidence type="ECO:0000313" key="2">
    <source>
        <dbReference type="EMBL" id="SDH39775.1"/>
    </source>
</evidence>
<gene>
    <name evidence="2" type="ORF">SAMN04488121_1122</name>
</gene>
<dbReference type="Proteomes" id="UP000199045">
    <property type="component" value="Unassembled WGS sequence"/>
</dbReference>
<evidence type="ECO:0000313" key="3">
    <source>
        <dbReference type="Proteomes" id="UP000199045"/>
    </source>
</evidence>
<dbReference type="OrthoDB" id="638718at2"/>
<dbReference type="RefSeq" id="WP_089837945.1">
    <property type="nucleotide sequence ID" value="NZ_FNBN01000012.1"/>
</dbReference>
<sequence>MKIINPALGALLLLSLSFLFACNKDETPDTENETPATLTSADYYPGWADTSGVAIYSDSIYYNDKNQVVKVVARGASDTIVYLFTYNSNDLLSKMTARGGTWWNQDYSIFYGVNNRIDSLNIEDNSGTLGIFEMKSKLSYDGNNILLSIATELIQEGSSYTVYKRRYARKNNGDLDSINIQAFNQFALTSERNIHPAATVSSVNKSMEKFNPAYAFLLATRVQLYLFTANSQNIFMQNILCPKDNLFNDGTLNRVYISDQKVDSIKTQTYKNTCTLNTDGSVKVFQYAELPVFTSANDFTVKCHYTVK</sequence>
<feature type="chain" id="PRO_5011443837" description="DUF4595 domain-containing protein" evidence="1">
    <location>
        <begin position="22"/>
        <end position="308"/>
    </location>
</feature>
<reference evidence="2 3" key="1">
    <citation type="submission" date="2016-10" db="EMBL/GenBank/DDBJ databases">
        <authorList>
            <person name="de Groot N.N."/>
        </authorList>
    </citation>
    <scope>NUCLEOTIDE SEQUENCE [LARGE SCALE GENOMIC DNA]</scope>
    <source>
        <strain evidence="2 3">DSM 527</strain>
    </source>
</reference>
<evidence type="ECO:0000256" key="1">
    <source>
        <dbReference type="SAM" id="SignalP"/>
    </source>
</evidence>
<proteinExistence type="predicted"/>
<dbReference type="PROSITE" id="PS51257">
    <property type="entry name" value="PROKAR_LIPOPROTEIN"/>
    <property type="match status" value="1"/>
</dbReference>